<evidence type="ECO:0000313" key="4">
    <source>
        <dbReference type="EMBL" id="WNQ10272.1"/>
    </source>
</evidence>
<accession>A0AA96RDX9</accession>
<name>A0AA96RDX9_9BACL</name>
<dbReference type="PANTHER" id="PTHR44591:SF3">
    <property type="entry name" value="RESPONSE REGULATORY DOMAIN-CONTAINING PROTEIN"/>
    <property type="match status" value="1"/>
</dbReference>
<feature type="domain" description="Response regulatory" evidence="3">
    <location>
        <begin position="3"/>
        <end position="119"/>
    </location>
</feature>
<keyword evidence="5" id="KW-1185">Reference proteome</keyword>
<dbReference type="EMBL" id="CP130318">
    <property type="protein sequence ID" value="WNQ10272.1"/>
    <property type="molecule type" value="Genomic_DNA"/>
</dbReference>
<dbReference type="RefSeq" id="WP_315604046.1">
    <property type="nucleotide sequence ID" value="NZ_CP130318.1"/>
</dbReference>
<evidence type="ECO:0000313" key="5">
    <source>
        <dbReference type="Proteomes" id="UP001305702"/>
    </source>
</evidence>
<dbReference type="SMART" id="SM00448">
    <property type="entry name" value="REC"/>
    <property type="match status" value="1"/>
</dbReference>
<dbReference type="AlphaFoldDB" id="A0AA96RDX9"/>
<dbReference type="PROSITE" id="PS50110">
    <property type="entry name" value="RESPONSE_REGULATORY"/>
    <property type="match status" value="1"/>
</dbReference>
<protein>
    <submittedName>
        <fullName evidence="4">Response regulator transcription factor</fullName>
    </submittedName>
</protein>
<dbReference type="GO" id="GO:0000160">
    <property type="term" value="P:phosphorelay signal transduction system"/>
    <property type="evidence" value="ECO:0007669"/>
    <property type="project" value="InterPro"/>
</dbReference>
<dbReference type="PANTHER" id="PTHR44591">
    <property type="entry name" value="STRESS RESPONSE REGULATOR PROTEIN 1"/>
    <property type="match status" value="1"/>
</dbReference>
<dbReference type="InterPro" id="IPR011006">
    <property type="entry name" value="CheY-like_superfamily"/>
</dbReference>
<dbReference type="KEGG" id="paun:MJA45_22025"/>
<dbReference type="SUPFAM" id="SSF52172">
    <property type="entry name" value="CheY-like"/>
    <property type="match status" value="1"/>
</dbReference>
<feature type="modified residue" description="4-aspartylphosphate" evidence="2">
    <location>
        <position position="52"/>
    </location>
</feature>
<evidence type="ECO:0000256" key="1">
    <source>
        <dbReference type="ARBA" id="ARBA00022553"/>
    </source>
</evidence>
<evidence type="ECO:0000256" key="2">
    <source>
        <dbReference type="PROSITE-ProRule" id="PRU00169"/>
    </source>
</evidence>
<proteinExistence type="predicted"/>
<evidence type="ECO:0000259" key="3">
    <source>
        <dbReference type="PROSITE" id="PS50110"/>
    </source>
</evidence>
<dbReference type="Gene3D" id="3.40.50.2300">
    <property type="match status" value="1"/>
</dbReference>
<dbReference type="Proteomes" id="UP001305702">
    <property type="component" value="Chromosome"/>
</dbReference>
<sequence length="133" mass="15056">MKRLAIVDDDVILLTFLQSLFEERGYEVTVFSDSEEALQSLEDNCPDAVLTDVLMPKLSGFELCRKLRAAEAFGKVPIFLMSAKHSIGELSKSMMAGADEYIIKPFQPEELCLKLEQVYKRKNNPIRIKPNEG</sequence>
<dbReference type="InterPro" id="IPR050595">
    <property type="entry name" value="Bact_response_regulator"/>
</dbReference>
<reference evidence="4 5" key="1">
    <citation type="submission" date="2022-02" db="EMBL/GenBank/DDBJ databases">
        <title>Paenibacillus sp. MBLB1776 Whole Genome Shotgun Sequencing.</title>
        <authorList>
            <person name="Hwang C.Y."/>
            <person name="Cho E.-S."/>
            <person name="Seo M.-J."/>
        </authorList>
    </citation>
    <scope>NUCLEOTIDE SEQUENCE [LARGE SCALE GENOMIC DNA]</scope>
    <source>
        <strain evidence="4 5">MBLB1776</strain>
    </source>
</reference>
<gene>
    <name evidence="4" type="ORF">MJA45_22025</name>
</gene>
<organism evidence="4 5">
    <name type="scientific">Paenibacillus aurantius</name>
    <dbReference type="NCBI Taxonomy" id="2918900"/>
    <lineage>
        <taxon>Bacteria</taxon>
        <taxon>Bacillati</taxon>
        <taxon>Bacillota</taxon>
        <taxon>Bacilli</taxon>
        <taxon>Bacillales</taxon>
        <taxon>Paenibacillaceae</taxon>
        <taxon>Paenibacillus</taxon>
    </lineage>
</organism>
<dbReference type="InterPro" id="IPR001789">
    <property type="entry name" value="Sig_transdc_resp-reg_receiver"/>
</dbReference>
<dbReference type="CDD" id="cd17574">
    <property type="entry name" value="REC_OmpR"/>
    <property type="match status" value="1"/>
</dbReference>
<keyword evidence="1 2" id="KW-0597">Phosphoprotein</keyword>
<dbReference type="Pfam" id="PF00072">
    <property type="entry name" value="Response_reg"/>
    <property type="match status" value="1"/>
</dbReference>